<dbReference type="InterPro" id="IPR020930">
    <property type="entry name" value="Ribosomal_uL5_bac-type"/>
</dbReference>
<dbReference type="InterPro" id="IPR029751">
    <property type="entry name" value="Ribosomal_L25_dom"/>
</dbReference>
<dbReference type="AlphaFoldDB" id="A0A1G7Z383"/>
<keyword evidence="2 5" id="KW-0694">RNA-binding</keyword>
<name>A0A1G7Z383_9MICO</name>
<dbReference type="Pfam" id="PF01386">
    <property type="entry name" value="Ribosomal_L25p"/>
    <property type="match status" value="1"/>
</dbReference>
<evidence type="ECO:0000259" key="7">
    <source>
        <dbReference type="Pfam" id="PF01386"/>
    </source>
</evidence>
<comment type="subunit">
    <text evidence="5">Part of the 50S ribosomal subunit; part of the 5S rRNA/L5/L18/L25 subcomplex. Contacts the 5S rRNA. Binds to the 5S rRNA independently of L5 and L18.</text>
</comment>
<sequence>MAAATKTADTESDTKVHAELRENFGKGFARRLRAAGKIPAVIYGHGTEPVHVALPGHQVALLIRRANVVLELDVNGTERLTLVKDVQKDPVHQIIEHIDLLVVRKGEKVQVDVPVTAVGESAAGTIVAQDANTVLLEVEATHIPERIEVSIEGLEEGTHITAADLVLPQGAALAVDPETLIIAISAPSSDADEIAEADAAVAAEQAEESEETKEADAE</sequence>
<keyword evidence="10" id="KW-1185">Reference proteome</keyword>
<comment type="function">
    <text evidence="5">This is one of the proteins that binds to the 5S RNA in the ribosome where it forms part of the central protuberance.</text>
</comment>
<dbReference type="Gene3D" id="2.40.240.10">
    <property type="entry name" value="Ribosomal Protein L25, Chain P"/>
    <property type="match status" value="1"/>
</dbReference>
<dbReference type="InterPro" id="IPR037121">
    <property type="entry name" value="Ribosomal_bL25_C"/>
</dbReference>
<dbReference type="NCBIfam" id="TIGR00731">
    <property type="entry name" value="bL25_bact_ctc"/>
    <property type="match status" value="1"/>
</dbReference>
<dbReference type="HAMAP" id="MF_01334">
    <property type="entry name" value="Ribosomal_bL25_CTC"/>
    <property type="match status" value="1"/>
</dbReference>
<evidence type="ECO:0000256" key="2">
    <source>
        <dbReference type="ARBA" id="ARBA00022884"/>
    </source>
</evidence>
<dbReference type="Gene3D" id="2.170.120.20">
    <property type="entry name" value="Ribosomal protein L25, beta domain"/>
    <property type="match status" value="1"/>
</dbReference>
<dbReference type="Pfam" id="PF14693">
    <property type="entry name" value="Ribosomal_TL5_C"/>
    <property type="match status" value="1"/>
</dbReference>
<dbReference type="NCBIfam" id="NF004131">
    <property type="entry name" value="PRK05618.2-1"/>
    <property type="match status" value="1"/>
</dbReference>
<dbReference type="STRING" id="370764.SAMN04489810_1935"/>
<dbReference type="PANTHER" id="PTHR33284">
    <property type="entry name" value="RIBOSOMAL PROTEIN L25/GLN-TRNA SYNTHETASE, ANTI-CODON-BINDING DOMAIN-CONTAINING PROTEIN"/>
    <property type="match status" value="1"/>
</dbReference>
<feature type="domain" description="Large ribosomal subunit protein bL25 L25" evidence="7">
    <location>
        <begin position="17"/>
        <end position="100"/>
    </location>
</feature>
<dbReference type="EMBL" id="LT629692">
    <property type="protein sequence ID" value="SDH03077.1"/>
    <property type="molecule type" value="Genomic_DNA"/>
</dbReference>
<dbReference type="PANTHER" id="PTHR33284:SF1">
    <property type="entry name" value="RIBOSOMAL PROTEIN L25_GLN-TRNA SYNTHETASE, ANTI-CODON-BINDING DOMAIN-CONTAINING PROTEIN"/>
    <property type="match status" value="1"/>
</dbReference>
<organism evidence="9 10">
    <name type="scientific">Microbacterium pygmaeum</name>
    <dbReference type="NCBI Taxonomy" id="370764"/>
    <lineage>
        <taxon>Bacteria</taxon>
        <taxon>Bacillati</taxon>
        <taxon>Actinomycetota</taxon>
        <taxon>Actinomycetes</taxon>
        <taxon>Micrococcales</taxon>
        <taxon>Microbacteriaceae</taxon>
        <taxon>Microbacterium</taxon>
    </lineage>
</organism>
<evidence type="ECO:0000259" key="8">
    <source>
        <dbReference type="Pfam" id="PF14693"/>
    </source>
</evidence>
<dbReference type="CDD" id="cd00495">
    <property type="entry name" value="Ribosomal_L25_TL5_CTC"/>
    <property type="match status" value="1"/>
</dbReference>
<evidence type="ECO:0000256" key="3">
    <source>
        <dbReference type="ARBA" id="ARBA00022980"/>
    </source>
</evidence>
<keyword evidence="4 5" id="KW-0687">Ribonucleoprotein</keyword>
<comment type="similarity">
    <text evidence="5">Belongs to the bacterial ribosomal protein bL25 family. CTC subfamily.</text>
</comment>
<dbReference type="GO" id="GO:0008097">
    <property type="term" value="F:5S rRNA binding"/>
    <property type="evidence" value="ECO:0007669"/>
    <property type="project" value="InterPro"/>
</dbReference>
<feature type="domain" description="Large ribosomal subunit protein bL25 beta" evidence="8">
    <location>
        <begin position="108"/>
        <end position="187"/>
    </location>
</feature>
<keyword evidence="1 5" id="KW-0699">rRNA-binding</keyword>
<dbReference type="InterPro" id="IPR001021">
    <property type="entry name" value="Ribosomal_bL25_long"/>
</dbReference>
<proteinExistence type="inferred from homology"/>
<dbReference type="RefSeq" id="WP_091489156.1">
    <property type="nucleotide sequence ID" value="NZ_LT629692.1"/>
</dbReference>
<dbReference type="GO" id="GO:0022625">
    <property type="term" value="C:cytosolic large ribosomal subunit"/>
    <property type="evidence" value="ECO:0007669"/>
    <property type="project" value="TreeGrafter"/>
</dbReference>
<keyword evidence="3 5" id="KW-0689">Ribosomal protein</keyword>
<dbReference type="GO" id="GO:0003735">
    <property type="term" value="F:structural constituent of ribosome"/>
    <property type="evidence" value="ECO:0007669"/>
    <property type="project" value="InterPro"/>
</dbReference>
<accession>A0A1G7Z383</accession>
<protein>
    <recommendedName>
        <fullName evidence="5">Large ribosomal subunit protein bL25</fullName>
    </recommendedName>
    <alternativeName>
        <fullName evidence="5">General stress protein CTC</fullName>
    </alternativeName>
</protein>
<dbReference type="Proteomes" id="UP000199009">
    <property type="component" value="Chromosome I"/>
</dbReference>
<dbReference type="InterPro" id="IPR020057">
    <property type="entry name" value="Ribosomal_bL25_b-dom"/>
</dbReference>
<dbReference type="InterPro" id="IPR020056">
    <property type="entry name" value="Rbsml_bL25/Gln-tRNA_synth_N"/>
</dbReference>
<dbReference type="SUPFAM" id="SSF50715">
    <property type="entry name" value="Ribosomal protein L25-like"/>
    <property type="match status" value="1"/>
</dbReference>
<dbReference type="InterPro" id="IPR011035">
    <property type="entry name" value="Ribosomal_bL25/Gln-tRNA_synth"/>
</dbReference>
<evidence type="ECO:0000256" key="6">
    <source>
        <dbReference type="SAM" id="MobiDB-lite"/>
    </source>
</evidence>
<evidence type="ECO:0000313" key="10">
    <source>
        <dbReference type="Proteomes" id="UP000199009"/>
    </source>
</evidence>
<dbReference type="GO" id="GO:0006412">
    <property type="term" value="P:translation"/>
    <property type="evidence" value="ECO:0007669"/>
    <property type="project" value="UniProtKB-UniRule"/>
</dbReference>
<evidence type="ECO:0000256" key="5">
    <source>
        <dbReference type="HAMAP-Rule" id="MF_01334"/>
    </source>
</evidence>
<evidence type="ECO:0000256" key="4">
    <source>
        <dbReference type="ARBA" id="ARBA00023274"/>
    </source>
</evidence>
<reference evidence="9 10" key="1">
    <citation type="submission" date="2016-10" db="EMBL/GenBank/DDBJ databases">
        <authorList>
            <person name="de Groot N.N."/>
        </authorList>
    </citation>
    <scope>NUCLEOTIDE SEQUENCE [LARGE SCALE GENOMIC DNA]</scope>
    <source>
        <strain evidence="9 10">DSM 23142</strain>
    </source>
</reference>
<gene>
    <name evidence="5" type="primary">rplY</name>
    <name evidence="5" type="synonym">ctc</name>
    <name evidence="9" type="ORF">SAMN04489810_1935</name>
</gene>
<dbReference type="OrthoDB" id="5242980at2"/>
<evidence type="ECO:0000313" key="9">
    <source>
        <dbReference type="EMBL" id="SDH03077.1"/>
    </source>
</evidence>
<feature type="region of interest" description="Disordered" evidence="6">
    <location>
        <begin position="195"/>
        <end position="218"/>
    </location>
</feature>
<evidence type="ECO:0000256" key="1">
    <source>
        <dbReference type="ARBA" id="ARBA00022730"/>
    </source>
</evidence>